<dbReference type="SMART" id="SM00382">
    <property type="entry name" value="AAA"/>
    <property type="match status" value="1"/>
</dbReference>
<dbReference type="InterPro" id="IPR003439">
    <property type="entry name" value="ABC_transporter-like_ATP-bd"/>
</dbReference>
<dbReference type="InterPro" id="IPR027417">
    <property type="entry name" value="P-loop_NTPase"/>
</dbReference>
<dbReference type="NCBIfam" id="TIGR03415">
    <property type="entry name" value="ABC_choXWV_ATP"/>
    <property type="match status" value="1"/>
</dbReference>
<dbReference type="InterPro" id="IPR003593">
    <property type="entry name" value="AAA+_ATPase"/>
</dbReference>
<dbReference type="GO" id="GO:0055052">
    <property type="term" value="C:ATP-binding cassette (ABC) transporter complex, substrate-binding subunit-containing"/>
    <property type="evidence" value="ECO:0007669"/>
    <property type="project" value="InterPro"/>
</dbReference>
<name>A0A3L7JE95_9HYPH</name>
<dbReference type="Pfam" id="PF00571">
    <property type="entry name" value="CBS"/>
    <property type="match status" value="1"/>
</dbReference>
<dbReference type="InterPro" id="IPR051921">
    <property type="entry name" value="ABC_osmolyte_uptake_ATP-bind"/>
</dbReference>
<dbReference type="Gene3D" id="3.40.50.300">
    <property type="entry name" value="P-loop containing nucleotide triphosphate hydrolases"/>
    <property type="match status" value="1"/>
</dbReference>
<dbReference type="EMBL" id="RCWN01000001">
    <property type="protein sequence ID" value="RLQ87901.1"/>
    <property type="molecule type" value="Genomic_DNA"/>
</dbReference>
<reference evidence="5 6" key="1">
    <citation type="submission" date="2018-10" db="EMBL/GenBank/DDBJ databases">
        <title>Notoacmeibacter sp. M2BS9Y-3-1, whole genome shotgun sequence.</title>
        <authorList>
            <person name="Tuo L."/>
        </authorList>
    </citation>
    <scope>NUCLEOTIDE SEQUENCE [LARGE SCALE GENOMIC DNA]</scope>
    <source>
        <strain evidence="5 6">M2BS9Y-3-1</strain>
    </source>
</reference>
<evidence type="ECO:0000256" key="2">
    <source>
        <dbReference type="ARBA" id="ARBA00022741"/>
    </source>
</evidence>
<dbReference type="Proteomes" id="UP000281094">
    <property type="component" value="Unassembled WGS sequence"/>
</dbReference>
<evidence type="ECO:0000256" key="1">
    <source>
        <dbReference type="ARBA" id="ARBA00005417"/>
    </source>
</evidence>
<comment type="similarity">
    <text evidence="1">Belongs to the ABC transporter superfamily.</text>
</comment>
<accession>A0A3L7JE95</accession>
<dbReference type="InterPro" id="IPR017871">
    <property type="entry name" value="ABC_transporter-like_CS"/>
</dbReference>
<comment type="caution">
    <text evidence="5">The sequence shown here is derived from an EMBL/GenBank/DDBJ whole genome shotgun (WGS) entry which is preliminary data.</text>
</comment>
<dbReference type="InterPro" id="IPR000644">
    <property type="entry name" value="CBS_dom"/>
</dbReference>
<evidence type="ECO:0000256" key="3">
    <source>
        <dbReference type="ARBA" id="ARBA00022840"/>
    </source>
</evidence>
<gene>
    <name evidence="5" type="primary">choV</name>
    <name evidence="5" type="ORF">D8780_06470</name>
</gene>
<evidence type="ECO:0000313" key="6">
    <source>
        <dbReference type="Proteomes" id="UP000281094"/>
    </source>
</evidence>
<dbReference type="GO" id="GO:0005524">
    <property type="term" value="F:ATP binding"/>
    <property type="evidence" value="ECO:0007669"/>
    <property type="project" value="UniProtKB-KW"/>
</dbReference>
<dbReference type="PROSITE" id="PS00211">
    <property type="entry name" value="ABC_TRANSPORTER_1"/>
    <property type="match status" value="1"/>
</dbReference>
<evidence type="ECO:0000313" key="5">
    <source>
        <dbReference type="EMBL" id="RLQ87901.1"/>
    </source>
</evidence>
<dbReference type="InterPro" id="IPR022473">
    <property type="entry name" value="ABC_trnsptr_Choline_ATP-bd"/>
</dbReference>
<dbReference type="GO" id="GO:0016887">
    <property type="term" value="F:ATP hydrolysis activity"/>
    <property type="evidence" value="ECO:0007669"/>
    <property type="project" value="InterPro"/>
</dbReference>
<dbReference type="PANTHER" id="PTHR43869">
    <property type="entry name" value="GLYCINE BETAINE/PROLINE BETAINE TRANSPORT SYSTEM ATP-BINDING PROTEIN PROV"/>
    <property type="match status" value="1"/>
</dbReference>
<keyword evidence="6" id="KW-1185">Reference proteome</keyword>
<dbReference type="GO" id="GO:0015220">
    <property type="term" value="F:choline transmembrane transporter activity"/>
    <property type="evidence" value="ECO:0007669"/>
    <property type="project" value="InterPro"/>
</dbReference>
<sequence length="347" mass="37473">MEKAVVFDNVSIVFGDRPKEALPLMDKGMSRADIQQETGQILGVHDCSLSVGEGEILVLMGLSGSGKSTLLRAVNGLNPVVRGSVRVTADGQTFDPKTCSARDLLKLRRHYVAMVFQQFGLLPWRNVLDNVALGLEFSGLSRKEREEKARDQLDLVGLGDWADYQVAELSGGMQQRVGLARAFATEAPILLMDEPFSALDPLIRNRLQDELLELQARLKRTIVFVSHDLDEAFKLGNSIAIMEGGRVVQSGNHQDIIANPVNEYVEDFVAHMNPLTVLRACDVMRAEVNGPSDATVAGDTPVGDVINKLAAGAPLVQVTDGAGQPIGTISEREIVAALQSTPPSHAS</sequence>
<organism evidence="5 6">
    <name type="scientific">Notoacmeibacter ruber</name>
    <dbReference type="NCBI Taxonomy" id="2670375"/>
    <lineage>
        <taxon>Bacteria</taxon>
        <taxon>Pseudomonadati</taxon>
        <taxon>Pseudomonadota</taxon>
        <taxon>Alphaproteobacteria</taxon>
        <taxon>Hyphomicrobiales</taxon>
        <taxon>Notoacmeibacteraceae</taxon>
        <taxon>Notoacmeibacter</taxon>
    </lineage>
</organism>
<evidence type="ECO:0000259" key="4">
    <source>
        <dbReference type="PROSITE" id="PS50893"/>
    </source>
</evidence>
<dbReference type="RefSeq" id="WP_121644864.1">
    <property type="nucleotide sequence ID" value="NZ_RCWN01000001.1"/>
</dbReference>
<dbReference type="Pfam" id="PF00005">
    <property type="entry name" value="ABC_tran"/>
    <property type="match status" value="1"/>
</dbReference>
<feature type="domain" description="ABC transporter" evidence="4">
    <location>
        <begin position="29"/>
        <end position="269"/>
    </location>
</feature>
<dbReference type="PANTHER" id="PTHR43869:SF1">
    <property type="entry name" value="GLYCINE BETAINE_PROLINE BETAINE TRANSPORT SYSTEM ATP-BINDING PROTEIN PROV"/>
    <property type="match status" value="1"/>
</dbReference>
<keyword evidence="3 5" id="KW-0067">ATP-binding</keyword>
<dbReference type="AlphaFoldDB" id="A0A3L7JE95"/>
<dbReference type="SUPFAM" id="SSF52540">
    <property type="entry name" value="P-loop containing nucleoside triphosphate hydrolases"/>
    <property type="match status" value="1"/>
</dbReference>
<keyword evidence="2" id="KW-0547">Nucleotide-binding</keyword>
<protein>
    <submittedName>
        <fullName evidence="5">Choline ABC transporter ATP-binding protein</fullName>
    </submittedName>
</protein>
<proteinExistence type="inferred from homology"/>
<dbReference type="PROSITE" id="PS50893">
    <property type="entry name" value="ABC_TRANSPORTER_2"/>
    <property type="match status" value="1"/>
</dbReference>